<proteinExistence type="predicted"/>
<feature type="compositionally biased region" description="Basic and acidic residues" evidence="1">
    <location>
        <begin position="92"/>
        <end position="109"/>
    </location>
</feature>
<reference evidence="2" key="1">
    <citation type="submission" date="2023-07" db="EMBL/GenBank/DDBJ databases">
        <title>draft genome sequence of fig (Ficus carica).</title>
        <authorList>
            <person name="Takahashi T."/>
            <person name="Nishimura K."/>
        </authorList>
    </citation>
    <scope>NUCLEOTIDE SEQUENCE</scope>
</reference>
<dbReference type="PANTHER" id="PTHR31871">
    <property type="entry name" value="OS02G0137100 PROTEIN"/>
    <property type="match status" value="1"/>
</dbReference>
<dbReference type="NCBIfam" id="TIGR01589">
    <property type="entry name" value="A_thal_3526"/>
    <property type="match status" value="1"/>
</dbReference>
<evidence type="ECO:0000313" key="3">
    <source>
        <dbReference type="Proteomes" id="UP001187192"/>
    </source>
</evidence>
<keyword evidence="3" id="KW-1185">Reference proteome</keyword>
<organism evidence="2 3">
    <name type="scientific">Ficus carica</name>
    <name type="common">Common fig</name>
    <dbReference type="NCBI Taxonomy" id="3494"/>
    <lineage>
        <taxon>Eukaryota</taxon>
        <taxon>Viridiplantae</taxon>
        <taxon>Streptophyta</taxon>
        <taxon>Embryophyta</taxon>
        <taxon>Tracheophyta</taxon>
        <taxon>Spermatophyta</taxon>
        <taxon>Magnoliopsida</taxon>
        <taxon>eudicotyledons</taxon>
        <taxon>Gunneridae</taxon>
        <taxon>Pentapetalae</taxon>
        <taxon>rosids</taxon>
        <taxon>fabids</taxon>
        <taxon>Rosales</taxon>
        <taxon>Moraceae</taxon>
        <taxon>Ficeae</taxon>
        <taxon>Ficus</taxon>
    </lineage>
</organism>
<evidence type="ECO:0000313" key="2">
    <source>
        <dbReference type="EMBL" id="GMN44443.1"/>
    </source>
</evidence>
<name>A0AA88AEN4_FICCA</name>
<feature type="compositionally biased region" description="Polar residues" evidence="1">
    <location>
        <begin position="158"/>
        <end position="167"/>
    </location>
</feature>
<dbReference type="EMBL" id="BTGU01000018">
    <property type="protein sequence ID" value="GMN44443.1"/>
    <property type="molecule type" value="Genomic_DNA"/>
</dbReference>
<protein>
    <submittedName>
        <fullName evidence="2">Uncharacterized protein</fullName>
    </submittedName>
</protein>
<sequence length="167" mass="19131">MNGGVPPQTRIRWEDIEVVKELIERCLCRNLNKDLVVETLRVVARIEPKFTIMVWDKLENENRRFFEAYYKKLVDLDTPGQSAPVQINGGNKSEHNEAIPESSVGDKTRPSYNSAVRMSMDTDTQQPENAKTRSSEDVRRLLGFRPRDPNAVGRFLHSQGSEQRVST</sequence>
<gene>
    <name evidence="2" type="ORF">TIFTF001_013652</name>
</gene>
<dbReference type="InterPro" id="IPR006476">
    <property type="entry name" value="CHP01589_pln"/>
</dbReference>
<dbReference type="AlphaFoldDB" id="A0AA88AEN4"/>
<feature type="region of interest" description="Disordered" evidence="1">
    <location>
        <begin position="81"/>
        <end position="167"/>
    </location>
</feature>
<dbReference type="Pfam" id="PF09713">
    <property type="entry name" value="A_thal_3526"/>
    <property type="match status" value="1"/>
</dbReference>
<comment type="caution">
    <text evidence="2">The sequence shown here is derived from an EMBL/GenBank/DDBJ whole genome shotgun (WGS) entry which is preliminary data.</text>
</comment>
<dbReference type="PANTHER" id="PTHR31871:SF9">
    <property type="entry name" value="HELICASE WITH ZINC FINGER PROTEIN"/>
    <property type="match status" value="1"/>
</dbReference>
<feature type="compositionally biased region" description="Polar residues" evidence="1">
    <location>
        <begin position="110"/>
        <end position="129"/>
    </location>
</feature>
<dbReference type="Proteomes" id="UP001187192">
    <property type="component" value="Unassembled WGS sequence"/>
</dbReference>
<evidence type="ECO:0000256" key="1">
    <source>
        <dbReference type="SAM" id="MobiDB-lite"/>
    </source>
</evidence>
<feature type="compositionally biased region" description="Basic and acidic residues" evidence="1">
    <location>
        <begin position="130"/>
        <end position="148"/>
    </location>
</feature>
<accession>A0AA88AEN4</accession>
<feature type="compositionally biased region" description="Polar residues" evidence="1">
    <location>
        <begin position="81"/>
        <end position="91"/>
    </location>
</feature>